<dbReference type="AlphaFoldDB" id="A0A2Z6IAA0"/>
<dbReference type="RefSeq" id="WP_120176962.1">
    <property type="nucleotide sequence ID" value="NZ_AP018786.1"/>
</dbReference>
<organism evidence="1 2">
    <name type="scientific">Sutterella megalosphaeroides</name>
    <dbReference type="NCBI Taxonomy" id="2494234"/>
    <lineage>
        <taxon>Bacteria</taxon>
        <taxon>Pseudomonadati</taxon>
        <taxon>Pseudomonadota</taxon>
        <taxon>Betaproteobacteria</taxon>
        <taxon>Burkholderiales</taxon>
        <taxon>Sutterellaceae</taxon>
        <taxon>Sutterella</taxon>
    </lineage>
</organism>
<sequence length="952" mass="107836">MILKPKDLRELEVLQDSPGRFDYLDEVLQQGLRRKRFTKEEVARDLQFVLTYARAGLENLDYSTRVRALDVLEWAAPDSLDDVDSYEYLMFLLEARLRDGKTREAIEAAERVLEIAPYDLRAVRFFVVAAVAEGRPQDAEDLLNEAIEFYETIREMHLSEPTFFRRLRRKLRKVLKSNRTLPEKVADLADPIIDEQDLDKLKKGAFDYYQYAEFRELTRSIMVDPEKLKKNLRILRATEPTRTPEGLHVSTSTLQIPSLTIEFNMSLAAISMLDPEAVRMIARGVWSGAYGEVERVRIANPFRAEIISKDGNRDAILLTLSLGPTCVEPLLTGYEPVWREMTEEEEDEAFDLRNLPAKDDRKGWLEHVARWTPEAGYDILAHTLEAIPGTKNIDLTIEYARVLLLTFDNFYVDVYSRKRSIDLLQELLPKVTKPSDRACVLRLLGMGYLANGSYRAGFETLLASQEYEPDSRAIYSMGRALQYATEILPRLSFEERAEIVGRTVEESEDLMVRQISLAERADVDPRLVIEGPISVFSKAWLRKVGLDEEGKPVLQLGAGSTKSELFALREFLKRMPEGITDRWTFLQSGRPEADLSTYVNPLLKDTDLATLRFHPKIVNGKIRLAVAVGKKIKAKERFCAALTDAVIAAVGEAAYMSYFRPDFLLWDWRPKKPGYSLEDLRTYFFKKFPDAHGMTLADVPIEWQDLKVDCINHPGAPFFMDIREGRSLFPELFDPYIFSHSNLSGVDFTKTMEHFGATTVMIAFDVVRGPKAPKGSFGNRRREAIAEFTRALEADGHATVVGTALGSHRAYVTAVLWQADRALLNAGLLVKNNPSIAWALVQTLSPRTHPIVLGANDARALQKTLVAMRIGFEGPAPDFTETMRQIGTKLAERRKIIAEEALDYRNVIEGAIDELETAVLLLENVKKMRGGAPDTDNPAERLFTFYGGEAKA</sequence>
<gene>
    <name evidence="1" type="ORF">SUTMEG_12300</name>
</gene>
<accession>A0A2Z6IAA0</accession>
<dbReference type="SUPFAM" id="SSF48452">
    <property type="entry name" value="TPR-like"/>
    <property type="match status" value="1"/>
</dbReference>
<protein>
    <submittedName>
        <fullName evidence="1">Uncharacterized protein</fullName>
    </submittedName>
</protein>
<evidence type="ECO:0000313" key="2">
    <source>
        <dbReference type="Proteomes" id="UP000271003"/>
    </source>
</evidence>
<proteinExistence type="predicted"/>
<dbReference type="InterPro" id="IPR011990">
    <property type="entry name" value="TPR-like_helical_dom_sf"/>
</dbReference>
<dbReference type="OrthoDB" id="9803749at2"/>
<dbReference type="Gene3D" id="1.25.40.10">
    <property type="entry name" value="Tetratricopeptide repeat domain"/>
    <property type="match status" value="1"/>
</dbReference>
<name>A0A2Z6IAA0_9BURK</name>
<keyword evidence="2" id="KW-1185">Reference proteome</keyword>
<evidence type="ECO:0000313" key="1">
    <source>
        <dbReference type="EMBL" id="BBF23339.1"/>
    </source>
</evidence>
<dbReference type="Proteomes" id="UP000271003">
    <property type="component" value="Chromosome"/>
</dbReference>
<dbReference type="KEGG" id="sutt:SUTMEG_12300"/>
<reference evidence="1 2" key="1">
    <citation type="journal article" date="2018" name="Int. J. Syst. Evol. Microbiol.">
        <title>Mesosutterella multiformis gen. nov., sp. nov., a member of the family Sutterellaceae and Sutterella megalosphaeroides sp. nov., isolated from human faeces.</title>
        <authorList>
            <person name="Sakamoto M."/>
            <person name="Ikeyama N."/>
            <person name="Kunihiro T."/>
            <person name="Iino T."/>
            <person name="Yuki M."/>
            <person name="Ohkuma M."/>
        </authorList>
    </citation>
    <scope>NUCLEOTIDE SEQUENCE [LARGE SCALE GENOMIC DNA]</scope>
    <source>
        <strain evidence="1 2">6FBBBH3</strain>
    </source>
</reference>
<dbReference type="EMBL" id="AP018786">
    <property type="protein sequence ID" value="BBF23339.1"/>
    <property type="molecule type" value="Genomic_DNA"/>
</dbReference>